<dbReference type="Proteomes" id="UP000254055">
    <property type="component" value="Unassembled WGS sequence"/>
</dbReference>
<dbReference type="EC" id="2.1.1.297" evidence="5"/>
<keyword evidence="3 5" id="KW-0949">S-adenosyl-L-methionine</keyword>
<organism evidence="8 9">
    <name type="scientific">Neisseria zoodegmatis</name>
    <dbReference type="NCBI Taxonomy" id="326523"/>
    <lineage>
        <taxon>Bacteria</taxon>
        <taxon>Pseudomonadati</taxon>
        <taxon>Pseudomonadota</taxon>
        <taxon>Betaproteobacteria</taxon>
        <taxon>Neisseriales</taxon>
        <taxon>Neisseriaceae</taxon>
        <taxon>Neisseria</taxon>
    </lineage>
</organism>
<feature type="binding site" evidence="5">
    <location>
        <position position="134"/>
    </location>
    <ligand>
        <name>S-adenosyl-L-methionine</name>
        <dbReference type="ChEBI" id="CHEBI:59789"/>
    </ligand>
</feature>
<dbReference type="HAMAP" id="MF_02126">
    <property type="entry name" value="RF_methyltr_PrmC"/>
    <property type="match status" value="1"/>
</dbReference>
<comment type="catalytic activity">
    <reaction evidence="4 5">
        <text>L-glutaminyl-[peptide chain release factor] + S-adenosyl-L-methionine = N(5)-methyl-L-glutaminyl-[peptide chain release factor] + S-adenosyl-L-homocysteine + H(+)</text>
        <dbReference type="Rhea" id="RHEA:42896"/>
        <dbReference type="Rhea" id="RHEA-COMP:10271"/>
        <dbReference type="Rhea" id="RHEA-COMP:10272"/>
        <dbReference type="ChEBI" id="CHEBI:15378"/>
        <dbReference type="ChEBI" id="CHEBI:30011"/>
        <dbReference type="ChEBI" id="CHEBI:57856"/>
        <dbReference type="ChEBI" id="CHEBI:59789"/>
        <dbReference type="ChEBI" id="CHEBI:61891"/>
        <dbReference type="EC" id="2.1.1.297"/>
    </reaction>
</comment>
<accession>A0A378WSX7</accession>
<protein>
    <recommendedName>
        <fullName evidence="5">Release factor glutamine methyltransferase</fullName>
        <shortName evidence="5">RF MTase</shortName>
        <ecNumber evidence="5">2.1.1.297</ecNumber>
    </recommendedName>
    <alternativeName>
        <fullName evidence="5">N5-glutamine methyltransferase PrmC</fullName>
    </alternativeName>
    <alternativeName>
        <fullName evidence="5">Protein-(glutamine-N5) MTase PrmC</fullName>
    </alternativeName>
    <alternativeName>
        <fullName evidence="5">Protein-glutamine N-methyltransferase PrmC</fullName>
    </alternativeName>
</protein>
<dbReference type="InterPro" id="IPR029063">
    <property type="entry name" value="SAM-dependent_MTases_sf"/>
</dbReference>
<feature type="domain" description="Methyltransferase small" evidence="6">
    <location>
        <begin position="97"/>
        <end position="188"/>
    </location>
</feature>
<dbReference type="GO" id="GO:0032259">
    <property type="term" value="P:methylation"/>
    <property type="evidence" value="ECO:0007669"/>
    <property type="project" value="UniProtKB-KW"/>
</dbReference>
<dbReference type="EMBL" id="UGRS01000002">
    <property type="protein sequence ID" value="SUA44249.1"/>
    <property type="molecule type" value="Genomic_DNA"/>
</dbReference>
<evidence type="ECO:0000256" key="5">
    <source>
        <dbReference type="HAMAP-Rule" id="MF_02126"/>
    </source>
</evidence>
<dbReference type="GO" id="GO:0102559">
    <property type="term" value="F:peptide chain release factor N(5)-glutamine methyltransferase activity"/>
    <property type="evidence" value="ECO:0007669"/>
    <property type="project" value="UniProtKB-EC"/>
</dbReference>
<comment type="function">
    <text evidence="5">Methylates the class 1 translation termination release factors RF1/PrfA and RF2/PrfB on the glutamine residue of the universally conserved GGQ motif.</text>
</comment>
<feature type="binding site" evidence="5">
    <location>
        <position position="161"/>
    </location>
    <ligand>
        <name>S-adenosyl-L-methionine</name>
        <dbReference type="ChEBI" id="CHEBI:59789"/>
    </ligand>
</feature>
<dbReference type="RefSeq" id="WP_115134337.1">
    <property type="nucleotide sequence ID" value="NZ_UGRS01000002.1"/>
</dbReference>
<keyword evidence="1 5" id="KW-0489">Methyltransferase</keyword>
<dbReference type="Gene3D" id="1.10.8.10">
    <property type="entry name" value="DNA helicase RuvA subunit, C-terminal domain"/>
    <property type="match status" value="1"/>
</dbReference>
<evidence type="ECO:0000313" key="8">
    <source>
        <dbReference type="EMBL" id="SUA44249.1"/>
    </source>
</evidence>
<evidence type="ECO:0000256" key="2">
    <source>
        <dbReference type="ARBA" id="ARBA00022679"/>
    </source>
</evidence>
<name>A0A378WSX7_9NEIS</name>
<dbReference type="FunFam" id="3.40.50.150:FF:000053">
    <property type="entry name" value="Release factor glutamine methyltransferase"/>
    <property type="match status" value="1"/>
</dbReference>
<dbReference type="Pfam" id="PF05175">
    <property type="entry name" value="MTS"/>
    <property type="match status" value="1"/>
</dbReference>
<dbReference type="InterPro" id="IPR002052">
    <property type="entry name" value="DNA_methylase_N6_adenine_CS"/>
</dbReference>
<dbReference type="InterPro" id="IPR040758">
    <property type="entry name" value="PrmC_N"/>
</dbReference>
<reference evidence="8 9" key="1">
    <citation type="submission" date="2018-06" db="EMBL/GenBank/DDBJ databases">
        <authorList>
            <consortium name="Pathogen Informatics"/>
            <person name="Doyle S."/>
        </authorList>
    </citation>
    <scope>NUCLEOTIDE SEQUENCE [LARGE SCALE GENOMIC DNA]</scope>
    <source>
        <strain evidence="8 9">NCTC12229</strain>
    </source>
</reference>
<dbReference type="InterPro" id="IPR004556">
    <property type="entry name" value="HemK-like"/>
</dbReference>
<dbReference type="OrthoDB" id="9800643at2"/>
<dbReference type="NCBIfam" id="TIGR00536">
    <property type="entry name" value="hemK_fam"/>
    <property type="match status" value="1"/>
</dbReference>
<evidence type="ECO:0000259" key="6">
    <source>
        <dbReference type="Pfam" id="PF05175"/>
    </source>
</evidence>
<dbReference type="GO" id="GO:0003676">
    <property type="term" value="F:nucleic acid binding"/>
    <property type="evidence" value="ECO:0007669"/>
    <property type="project" value="InterPro"/>
</dbReference>
<dbReference type="InterPro" id="IPR019874">
    <property type="entry name" value="RF_methyltr_PrmC"/>
</dbReference>
<keyword evidence="2 5" id="KW-0808">Transferase</keyword>
<gene>
    <name evidence="5 8" type="primary">prmC</name>
    <name evidence="8" type="ORF">NCTC12229_01734</name>
</gene>
<evidence type="ECO:0000313" key="9">
    <source>
        <dbReference type="Proteomes" id="UP000254055"/>
    </source>
</evidence>
<dbReference type="SUPFAM" id="SSF53335">
    <property type="entry name" value="S-adenosyl-L-methionine-dependent methyltransferases"/>
    <property type="match status" value="1"/>
</dbReference>
<evidence type="ECO:0000256" key="4">
    <source>
        <dbReference type="ARBA" id="ARBA00048391"/>
    </source>
</evidence>
<dbReference type="Gene3D" id="3.40.50.150">
    <property type="entry name" value="Vaccinia Virus protein VP39"/>
    <property type="match status" value="1"/>
</dbReference>
<proteinExistence type="inferred from homology"/>
<dbReference type="InterPro" id="IPR050320">
    <property type="entry name" value="N5-glutamine_MTase"/>
</dbReference>
<feature type="domain" description="Release factor glutamine methyltransferase N-terminal" evidence="7">
    <location>
        <begin position="13"/>
        <end position="68"/>
    </location>
</feature>
<dbReference type="PANTHER" id="PTHR18895:SF74">
    <property type="entry name" value="MTRF1L RELEASE FACTOR GLUTAMINE METHYLTRANSFERASE"/>
    <property type="match status" value="1"/>
</dbReference>
<feature type="binding site" evidence="5">
    <location>
        <position position="179"/>
    </location>
    <ligand>
        <name>S-adenosyl-L-methionine</name>
        <dbReference type="ChEBI" id="CHEBI:59789"/>
    </ligand>
</feature>
<evidence type="ECO:0000256" key="3">
    <source>
        <dbReference type="ARBA" id="ARBA00022691"/>
    </source>
</evidence>
<evidence type="ECO:0000256" key="1">
    <source>
        <dbReference type="ARBA" id="ARBA00022603"/>
    </source>
</evidence>
<dbReference type="PANTHER" id="PTHR18895">
    <property type="entry name" value="HEMK METHYLTRANSFERASE"/>
    <property type="match status" value="1"/>
</dbReference>
<dbReference type="AlphaFoldDB" id="A0A378WSX7"/>
<feature type="binding site" evidence="5">
    <location>
        <begin position="111"/>
        <end position="115"/>
    </location>
    <ligand>
        <name>S-adenosyl-L-methionine</name>
        <dbReference type="ChEBI" id="CHEBI:59789"/>
    </ligand>
</feature>
<dbReference type="NCBIfam" id="TIGR03534">
    <property type="entry name" value="RF_mod_PrmC"/>
    <property type="match status" value="1"/>
</dbReference>
<comment type="similarity">
    <text evidence="5">Belongs to the protein N5-glutamine methyltransferase family. PrmC subfamily.</text>
</comment>
<sequence>MPQTINEWLNRCPLPKLEARMLLQHSTGLTRAQLITRGSDELDEPTLQTLNALAQRRIEGEPMAYILGEREFYGRMFHVNPGVLIPRPETEHLIEAVLQHLPPHGKVWDLGTGSGAIAVTVALERPDAVVRASDISPQALDTARLNAQRLGAAIEWVSGSWFEAGRPSEHHTYDIIVSNPPYIEAGDEHLSQGDLRFEPQTALTDFSDGLSCIRVLVSESPLYLKQGGMLMVEHGYNQGAAVRALFEQGGFEDVETLNDLAGLNRLTVGRFGQNHTQYS</sequence>
<dbReference type="CDD" id="cd02440">
    <property type="entry name" value="AdoMet_MTases"/>
    <property type="match status" value="1"/>
</dbReference>
<dbReference type="PROSITE" id="PS00092">
    <property type="entry name" value="N6_MTASE"/>
    <property type="match status" value="1"/>
</dbReference>
<evidence type="ECO:0000259" key="7">
    <source>
        <dbReference type="Pfam" id="PF17827"/>
    </source>
</evidence>
<dbReference type="InterPro" id="IPR007848">
    <property type="entry name" value="Small_mtfrase_dom"/>
</dbReference>
<dbReference type="Pfam" id="PF17827">
    <property type="entry name" value="PrmC_N"/>
    <property type="match status" value="1"/>
</dbReference>
<feature type="binding site" evidence="5">
    <location>
        <begin position="179"/>
        <end position="182"/>
    </location>
    <ligand>
        <name>substrate</name>
    </ligand>
</feature>